<dbReference type="PANTHER" id="PTHR42711:SF17">
    <property type="entry name" value="ABC TRANSPORTER ATP-BINDING PROTEIN"/>
    <property type="match status" value="1"/>
</dbReference>
<organism evidence="6 7">
    <name type="scientific">Holzapfeliella floricola DSM 23037 = JCM 16512</name>
    <dbReference type="NCBI Taxonomy" id="1423744"/>
    <lineage>
        <taxon>Bacteria</taxon>
        <taxon>Bacillati</taxon>
        <taxon>Bacillota</taxon>
        <taxon>Bacilli</taxon>
        <taxon>Lactobacillales</taxon>
        <taxon>Lactobacillaceae</taxon>
        <taxon>Holzapfeliella</taxon>
    </lineage>
</organism>
<feature type="domain" description="HTH cro/C1-type" evidence="5">
    <location>
        <begin position="9"/>
        <end position="63"/>
    </location>
</feature>
<dbReference type="Proteomes" id="UP000051378">
    <property type="component" value="Unassembled WGS sequence"/>
</dbReference>
<dbReference type="InterPro" id="IPR003593">
    <property type="entry name" value="AAA+_ATPase"/>
</dbReference>
<gene>
    <name evidence="6" type="ORF">FC86_GL001158</name>
</gene>
<name>A0A0R2DKU6_9LACO</name>
<dbReference type="GO" id="GO:0003677">
    <property type="term" value="F:DNA binding"/>
    <property type="evidence" value="ECO:0007669"/>
    <property type="project" value="InterPro"/>
</dbReference>
<dbReference type="InterPro" id="IPR010982">
    <property type="entry name" value="Lambda_DNA-bd_dom_sf"/>
</dbReference>
<reference evidence="6 7" key="1">
    <citation type="journal article" date="2015" name="Genome Announc.">
        <title>Expanding the biotechnology potential of lactobacilli through comparative genomics of 213 strains and associated genera.</title>
        <authorList>
            <person name="Sun Z."/>
            <person name="Harris H.M."/>
            <person name="McCann A."/>
            <person name="Guo C."/>
            <person name="Argimon S."/>
            <person name="Zhang W."/>
            <person name="Yang X."/>
            <person name="Jeffery I.B."/>
            <person name="Cooney J.C."/>
            <person name="Kagawa T.F."/>
            <person name="Liu W."/>
            <person name="Song Y."/>
            <person name="Salvetti E."/>
            <person name="Wrobel A."/>
            <person name="Rasinkangas P."/>
            <person name="Parkhill J."/>
            <person name="Rea M.C."/>
            <person name="O'Sullivan O."/>
            <person name="Ritari J."/>
            <person name="Douillard F.P."/>
            <person name="Paul Ross R."/>
            <person name="Yang R."/>
            <person name="Briner A.E."/>
            <person name="Felis G.E."/>
            <person name="de Vos W.M."/>
            <person name="Barrangou R."/>
            <person name="Klaenhammer T.R."/>
            <person name="Caufield P.W."/>
            <person name="Cui Y."/>
            <person name="Zhang H."/>
            <person name="O'Toole P.W."/>
        </authorList>
    </citation>
    <scope>NUCLEOTIDE SEQUENCE [LARGE SCALE GENOMIC DNA]</scope>
    <source>
        <strain evidence="6 7">DSM 23037</strain>
    </source>
</reference>
<dbReference type="PROSITE" id="PS50943">
    <property type="entry name" value="HTH_CROC1"/>
    <property type="match status" value="1"/>
</dbReference>
<proteinExistence type="predicted"/>
<evidence type="ECO:0000256" key="2">
    <source>
        <dbReference type="ARBA" id="ARBA00022741"/>
    </source>
</evidence>
<dbReference type="Pfam" id="PF01381">
    <property type="entry name" value="HTH_3"/>
    <property type="match status" value="1"/>
</dbReference>
<dbReference type="InterPro" id="IPR003439">
    <property type="entry name" value="ABC_transporter-like_ATP-bd"/>
</dbReference>
<dbReference type="GO" id="GO:0005524">
    <property type="term" value="F:ATP binding"/>
    <property type="evidence" value="ECO:0007669"/>
    <property type="project" value="UniProtKB-KW"/>
</dbReference>
<dbReference type="Gene3D" id="3.40.50.300">
    <property type="entry name" value="P-loop containing nucleotide triphosphate hydrolases"/>
    <property type="match status" value="1"/>
</dbReference>
<dbReference type="EMBL" id="AYZL01000006">
    <property type="protein sequence ID" value="KRN04801.1"/>
    <property type="molecule type" value="Genomic_DNA"/>
</dbReference>
<sequence length="295" mass="33990">MNNVFSQQLVNLRRQNNWSQSELAEKLFVSRQAISKWEMGTSEPDIDKLIQLSQLFNSDLDFLIVGKSIHKNQILSVNNLSKAYEYPVLKKINFTVHSRERIALLGSNGAGKSTLINLILSQQQPDTGDIELKLNPKEDLNVMKQEDNLLLACTVWEQIALVSNMMNNYSQEKITQWLKQFNLEKQMKTKVNNLSGGQKRRLSLLLSLIRPSKLLILDEPTAGMDLESIDMFWQSLDYVSGSVLTVTHDFNQIDKYFSRVLLLKNGEIYADSSVDKIHSHNQTIEQWYRQLNKEN</sequence>
<dbReference type="InterPro" id="IPR027417">
    <property type="entry name" value="P-loop_NTPase"/>
</dbReference>
<dbReference type="PROSITE" id="PS50893">
    <property type="entry name" value="ABC_TRANSPORTER_2"/>
    <property type="match status" value="1"/>
</dbReference>
<dbReference type="PATRIC" id="fig|1423744.4.peg.1188"/>
<dbReference type="PROSITE" id="PS00211">
    <property type="entry name" value="ABC_TRANSPORTER_1"/>
    <property type="match status" value="1"/>
</dbReference>
<accession>A0A0R2DKU6</accession>
<dbReference type="InterPro" id="IPR001387">
    <property type="entry name" value="Cro/C1-type_HTH"/>
</dbReference>
<dbReference type="InterPro" id="IPR017871">
    <property type="entry name" value="ABC_transporter-like_CS"/>
</dbReference>
<dbReference type="PANTHER" id="PTHR42711">
    <property type="entry name" value="ABC TRANSPORTER ATP-BINDING PROTEIN"/>
    <property type="match status" value="1"/>
</dbReference>
<keyword evidence="1" id="KW-0813">Transport</keyword>
<evidence type="ECO:0000259" key="5">
    <source>
        <dbReference type="PROSITE" id="PS50943"/>
    </source>
</evidence>
<evidence type="ECO:0000256" key="1">
    <source>
        <dbReference type="ARBA" id="ARBA00022448"/>
    </source>
</evidence>
<comment type="caution">
    <text evidence="6">The sequence shown here is derived from an EMBL/GenBank/DDBJ whole genome shotgun (WGS) entry which is preliminary data.</text>
</comment>
<dbReference type="OrthoDB" id="9805856at2"/>
<dbReference type="CDD" id="cd00093">
    <property type="entry name" value="HTH_XRE"/>
    <property type="match status" value="1"/>
</dbReference>
<evidence type="ECO:0000256" key="3">
    <source>
        <dbReference type="ARBA" id="ARBA00022840"/>
    </source>
</evidence>
<dbReference type="SMART" id="SM00530">
    <property type="entry name" value="HTH_XRE"/>
    <property type="match status" value="1"/>
</dbReference>
<dbReference type="SUPFAM" id="SSF52540">
    <property type="entry name" value="P-loop containing nucleoside triphosphate hydrolases"/>
    <property type="match status" value="1"/>
</dbReference>
<keyword evidence="2" id="KW-0547">Nucleotide-binding</keyword>
<protein>
    <submittedName>
        <fullName evidence="6">ABC transporter ATPase</fullName>
    </submittedName>
</protein>
<dbReference type="SMART" id="SM00382">
    <property type="entry name" value="AAA"/>
    <property type="match status" value="1"/>
</dbReference>
<dbReference type="RefSeq" id="WP_056974117.1">
    <property type="nucleotide sequence ID" value="NZ_AYZL01000006.1"/>
</dbReference>
<evidence type="ECO:0000313" key="7">
    <source>
        <dbReference type="Proteomes" id="UP000051378"/>
    </source>
</evidence>
<dbReference type="AlphaFoldDB" id="A0A0R2DKU6"/>
<feature type="domain" description="ABC transporter" evidence="4">
    <location>
        <begin position="69"/>
        <end position="290"/>
    </location>
</feature>
<keyword evidence="3" id="KW-0067">ATP-binding</keyword>
<dbReference type="GO" id="GO:0016887">
    <property type="term" value="F:ATP hydrolysis activity"/>
    <property type="evidence" value="ECO:0007669"/>
    <property type="project" value="InterPro"/>
</dbReference>
<keyword evidence="7" id="KW-1185">Reference proteome</keyword>
<dbReference type="STRING" id="1423744.FC86_GL001158"/>
<evidence type="ECO:0000259" key="4">
    <source>
        <dbReference type="PROSITE" id="PS50893"/>
    </source>
</evidence>
<dbReference type="SUPFAM" id="SSF47413">
    <property type="entry name" value="lambda repressor-like DNA-binding domains"/>
    <property type="match status" value="1"/>
</dbReference>
<dbReference type="Pfam" id="PF00005">
    <property type="entry name" value="ABC_tran"/>
    <property type="match status" value="1"/>
</dbReference>
<dbReference type="InterPro" id="IPR050763">
    <property type="entry name" value="ABC_transporter_ATP-binding"/>
</dbReference>
<dbReference type="Gene3D" id="1.10.260.40">
    <property type="entry name" value="lambda repressor-like DNA-binding domains"/>
    <property type="match status" value="1"/>
</dbReference>
<evidence type="ECO:0000313" key="6">
    <source>
        <dbReference type="EMBL" id="KRN04801.1"/>
    </source>
</evidence>